<feature type="region of interest" description="Disordered" evidence="1">
    <location>
        <begin position="42"/>
        <end position="62"/>
    </location>
</feature>
<name>G3HGL8_CRIGR</name>
<evidence type="ECO:0000313" key="2">
    <source>
        <dbReference type="EMBL" id="EGV92238.1"/>
    </source>
</evidence>
<dbReference type="EMBL" id="JH000356">
    <property type="protein sequence ID" value="EGV92238.1"/>
    <property type="molecule type" value="Genomic_DNA"/>
</dbReference>
<organism evidence="2 3">
    <name type="scientific">Cricetulus griseus</name>
    <name type="common">Chinese hamster</name>
    <name type="synonym">Cricetulus barabensis griseus</name>
    <dbReference type="NCBI Taxonomy" id="10029"/>
    <lineage>
        <taxon>Eukaryota</taxon>
        <taxon>Metazoa</taxon>
        <taxon>Chordata</taxon>
        <taxon>Craniata</taxon>
        <taxon>Vertebrata</taxon>
        <taxon>Euteleostomi</taxon>
        <taxon>Mammalia</taxon>
        <taxon>Eutheria</taxon>
        <taxon>Euarchontoglires</taxon>
        <taxon>Glires</taxon>
        <taxon>Rodentia</taxon>
        <taxon>Myomorpha</taxon>
        <taxon>Muroidea</taxon>
        <taxon>Cricetidae</taxon>
        <taxon>Cricetinae</taxon>
        <taxon>Cricetulus</taxon>
    </lineage>
</organism>
<gene>
    <name evidence="2" type="ORF">I79_009756</name>
</gene>
<feature type="compositionally biased region" description="Basic residues" evidence="1">
    <location>
        <begin position="51"/>
        <end position="62"/>
    </location>
</feature>
<sequence>MLGLMTSPIIIKQTSSKNWWKWMQRPTTKCYMDLRESCGREEGKIVESQRGKAHHKKTHIVK</sequence>
<evidence type="ECO:0000313" key="3">
    <source>
        <dbReference type="Proteomes" id="UP000001075"/>
    </source>
</evidence>
<reference evidence="3" key="1">
    <citation type="journal article" date="2011" name="Nat. Biotechnol.">
        <title>The genomic sequence of the Chinese hamster ovary (CHO)-K1 cell line.</title>
        <authorList>
            <person name="Xu X."/>
            <person name="Nagarajan H."/>
            <person name="Lewis N.E."/>
            <person name="Pan S."/>
            <person name="Cai Z."/>
            <person name="Liu X."/>
            <person name="Chen W."/>
            <person name="Xie M."/>
            <person name="Wang W."/>
            <person name="Hammond S."/>
            <person name="Andersen M.R."/>
            <person name="Neff N."/>
            <person name="Passarelli B."/>
            <person name="Koh W."/>
            <person name="Fan H.C."/>
            <person name="Wang J."/>
            <person name="Gui Y."/>
            <person name="Lee K.H."/>
            <person name="Betenbaugh M.J."/>
            <person name="Quake S.R."/>
            <person name="Famili I."/>
            <person name="Palsson B.O."/>
            <person name="Wang J."/>
        </authorList>
    </citation>
    <scope>NUCLEOTIDE SEQUENCE [LARGE SCALE GENOMIC DNA]</scope>
    <source>
        <strain evidence="3">CHO K1 cell line</strain>
    </source>
</reference>
<proteinExistence type="predicted"/>
<protein>
    <submittedName>
        <fullName evidence="2">Uncharacterized protein</fullName>
    </submittedName>
</protein>
<evidence type="ECO:0000256" key="1">
    <source>
        <dbReference type="SAM" id="MobiDB-lite"/>
    </source>
</evidence>
<dbReference type="InParanoid" id="G3HGL8"/>
<accession>G3HGL8</accession>
<dbReference type="AlphaFoldDB" id="G3HGL8"/>
<dbReference type="Proteomes" id="UP000001075">
    <property type="component" value="Unassembled WGS sequence"/>
</dbReference>